<dbReference type="EMBL" id="ML742066">
    <property type="protein sequence ID" value="KAE8151699.1"/>
    <property type="molecule type" value="Genomic_DNA"/>
</dbReference>
<dbReference type="Proteomes" id="UP000325780">
    <property type="component" value="Unassembled WGS sequence"/>
</dbReference>
<evidence type="ECO:0000313" key="1">
    <source>
        <dbReference type="EMBL" id="KAE8151699.1"/>
    </source>
</evidence>
<dbReference type="OrthoDB" id="5414143at2759"/>
<reference evidence="1 2" key="1">
    <citation type="submission" date="2019-04" db="EMBL/GenBank/DDBJ databases">
        <title>Friends and foes A comparative genomics study of 23 Aspergillus species from section Flavi.</title>
        <authorList>
            <consortium name="DOE Joint Genome Institute"/>
            <person name="Kjaerbolling I."/>
            <person name="Vesth T."/>
            <person name="Frisvad J.C."/>
            <person name="Nybo J.L."/>
            <person name="Theobald S."/>
            <person name="Kildgaard S."/>
            <person name="Isbrandt T."/>
            <person name="Kuo A."/>
            <person name="Sato A."/>
            <person name="Lyhne E.K."/>
            <person name="Kogle M.E."/>
            <person name="Wiebenga A."/>
            <person name="Kun R.S."/>
            <person name="Lubbers R.J."/>
            <person name="Makela M.R."/>
            <person name="Barry K."/>
            <person name="Chovatia M."/>
            <person name="Clum A."/>
            <person name="Daum C."/>
            <person name="Haridas S."/>
            <person name="He G."/>
            <person name="LaButti K."/>
            <person name="Lipzen A."/>
            <person name="Mondo S."/>
            <person name="Riley R."/>
            <person name="Salamov A."/>
            <person name="Simmons B.A."/>
            <person name="Magnuson J.K."/>
            <person name="Henrissat B."/>
            <person name="Mortensen U.H."/>
            <person name="Larsen T.O."/>
            <person name="Devries R.P."/>
            <person name="Grigoriev I.V."/>
            <person name="Machida M."/>
            <person name="Baker S.E."/>
            <person name="Andersen M.R."/>
        </authorList>
    </citation>
    <scope>NUCLEOTIDE SEQUENCE [LARGE SCALE GENOMIC DNA]</scope>
    <source>
        <strain evidence="1 2">IBT 18842</strain>
    </source>
</reference>
<name>A0A5N6U020_ASPAV</name>
<proteinExistence type="predicted"/>
<evidence type="ECO:0000313" key="2">
    <source>
        <dbReference type="Proteomes" id="UP000325780"/>
    </source>
</evidence>
<sequence>MTTRPRSTSLDVSRKRRRLLQEPYDPTSELTLEAYLHRADQFRSTTDDEPLPYPCHIEPENSDIRDIVLNCRSSIESIMTDHGHSADFALDVVNATKPGYPGGCEPRRYVRISYKKGPEPLPFSPAMDDVVRYLGSCGIQLDVEIVDLDYCFRPSLFPIPPEHPAVDVYESFHADLVKFLNSTMQQSWRMLSLFMVGRTFQAKAPAVTVFVEPKLRKDWNSVHNSIRQIISTHNLEGIEIDINILPGFLSTDIAASTESIQLCTTGRDMMHEMHPNGHPILGASIGVLGEDGGGTLGGLVSARVHGKWIPCALTNYHVIRPATDAPPYITAQANRIGSSARFQDETNSTVVYFTPSDVRKTRKRLER</sequence>
<gene>
    <name evidence="1" type="ORF">BDV25DRAFT_138622</name>
</gene>
<keyword evidence="2" id="KW-1185">Reference proteome</keyword>
<protein>
    <submittedName>
        <fullName evidence="1">Uncharacterized protein</fullName>
    </submittedName>
</protein>
<organism evidence="1 2">
    <name type="scientific">Aspergillus avenaceus</name>
    <dbReference type="NCBI Taxonomy" id="36643"/>
    <lineage>
        <taxon>Eukaryota</taxon>
        <taxon>Fungi</taxon>
        <taxon>Dikarya</taxon>
        <taxon>Ascomycota</taxon>
        <taxon>Pezizomycotina</taxon>
        <taxon>Eurotiomycetes</taxon>
        <taxon>Eurotiomycetidae</taxon>
        <taxon>Eurotiales</taxon>
        <taxon>Aspergillaceae</taxon>
        <taxon>Aspergillus</taxon>
        <taxon>Aspergillus subgen. Circumdati</taxon>
    </lineage>
</organism>
<dbReference type="AlphaFoldDB" id="A0A5N6U020"/>
<accession>A0A5N6U020</accession>